<dbReference type="GO" id="GO:0016020">
    <property type="term" value="C:membrane"/>
    <property type="evidence" value="ECO:0007669"/>
    <property type="project" value="UniProtKB-SubCell"/>
</dbReference>
<dbReference type="Pfam" id="PF00560">
    <property type="entry name" value="LRR_1"/>
    <property type="match status" value="1"/>
</dbReference>
<keyword evidence="8" id="KW-1133">Transmembrane helix</keyword>
<dbReference type="EMBL" id="JBJKBG010000006">
    <property type="protein sequence ID" value="KAL3737415.1"/>
    <property type="molecule type" value="Genomic_DNA"/>
</dbReference>
<comment type="caution">
    <text evidence="14">The sequence shown here is derived from an EMBL/GenBank/DDBJ whole genome shotgun (WGS) entry which is preliminary data.</text>
</comment>
<dbReference type="SMART" id="SM00369">
    <property type="entry name" value="LRR_TYP"/>
    <property type="match status" value="4"/>
</dbReference>
<comment type="similarity">
    <text evidence="3">Belongs to the RLP family.</text>
</comment>
<dbReference type="InterPro" id="IPR003591">
    <property type="entry name" value="Leu-rich_rpt_typical-subtyp"/>
</dbReference>
<dbReference type="FunFam" id="3.80.10.10:FF:000041">
    <property type="entry name" value="LRR receptor-like serine/threonine-protein kinase ERECTA"/>
    <property type="match status" value="1"/>
</dbReference>
<proteinExistence type="inferred from homology"/>
<keyword evidence="10" id="KW-0325">Glycoprotein</keyword>
<dbReference type="Proteomes" id="UP001634007">
    <property type="component" value="Unassembled WGS sequence"/>
</dbReference>
<reference evidence="14 15" key="1">
    <citation type="submission" date="2024-11" db="EMBL/GenBank/DDBJ databases">
        <title>Chromosome-level genome assembly of Eucalyptus globulus Labill. provides insights into its genome evolution.</title>
        <authorList>
            <person name="Li X."/>
        </authorList>
    </citation>
    <scope>NUCLEOTIDE SEQUENCE [LARGE SCALE GENOMIC DNA]</scope>
    <source>
        <strain evidence="14">CL2024</strain>
        <tissue evidence="14">Fresh tender leaves</tissue>
    </source>
</reference>
<evidence type="ECO:0000259" key="13">
    <source>
        <dbReference type="Pfam" id="PF08263"/>
    </source>
</evidence>
<evidence type="ECO:0000256" key="12">
    <source>
        <dbReference type="SAM" id="SignalP"/>
    </source>
</evidence>
<evidence type="ECO:0000256" key="2">
    <source>
        <dbReference type="ARBA" id="ARBA00004479"/>
    </source>
</evidence>
<evidence type="ECO:0000313" key="14">
    <source>
        <dbReference type="EMBL" id="KAL3737415.1"/>
    </source>
</evidence>
<keyword evidence="7" id="KW-0677">Repeat</keyword>
<feature type="domain" description="Leucine-rich repeat-containing N-terminal plant-type" evidence="13">
    <location>
        <begin position="35"/>
        <end position="73"/>
    </location>
</feature>
<feature type="signal peptide" evidence="12">
    <location>
        <begin position="1"/>
        <end position="31"/>
    </location>
</feature>
<feature type="chain" id="PRO_5044755731" description="Leucine-rich repeat-containing N-terminal plant-type domain-containing protein" evidence="12">
    <location>
        <begin position="32"/>
        <end position="379"/>
    </location>
</feature>
<evidence type="ECO:0000256" key="9">
    <source>
        <dbReference type="ARBA" id="ARBA00023136"/>
    </source>
</evidence>
<organism evidence="14 15">
    <name type="scientific">Eucalyptus globulus</name>
    <name type="common">Tasmanian blue gum</name>
    <dbReference type="NCBI Taxonomy" id="34317"/>
    <lineage>
        <taxon>Eukaryota</taxon>
        <taxon>Viridiplantae</taxon>
        <taxon>Streptophyta</taxon>
        <taxon>Embryophyta</taxon>
        <taxon>Tracheophyta</taxon>
        <taxon>Spermatophyta</taxon>
        <taxon>Magnoliopsida</taxon>
        <taxon>eudicotyledons</taxon>
        <taxon>Gunneridae</taxon>
        <taxon>Pentapetalae</taxon>
        <taxon>rosids</taxon>
        <taxon>malvids</taxon>
        <taxon>Myrtales</taxon>
        <taxon>Myrtaceae</taxon>
        <taxon>Myrtoideae</taxon>
        <taxon>Eucalypteae</taxon>
        <taxon>Eucalyptus</taxon>
    </lineage>
</organism>
<evidence type="ECO:0000256" key="1">
    <source>
        <dbReference type="ARBA" id="ARBA00004196"/>
    </source>
</evidence>
<keyword evidence="6 12" id="KW-0732">Signal</keyword>
<sequence>MKLGGISFAEFPSCPLLLCIALALCFNQVSSTTNETDKLTLLAFKAGITIDPFSVLNSWNSSIGFCQWYGVTCGPRHKRVTILDLSSQGLLGSISPHIGNLSFLREMRLDNNSLDHEIPPQVDQLSRLRILLLDNNSLVGEIPKNLSSCLDLFLFAIAHNELSREIPTKIGSLTKLWEFALCENNLTGSVPSFICKLSSLEILALEWNNLGRSIPQVLGHLTNLTFIGLWENRLSSTILSSLFNLSSLIMFQVGFNQIHGTLLAGMGLALPNLENFGVGTNQLEGLIPPSISNCTKLNLLQIHHSRFSRKVPSLENLCNLSLFIIDRNQLGSGKPEDLSFLCSLTNSTKLEGVTIGFNKFGGVLLNAQVIYPPLSKNLL</sequence>
<evidence type="ECO:0000256" key="8">
    <source>
        <dbReference type="ARBA" id="ARBA00022989"/>
    </source>
</evidence>
<evidence type="ECO:0000256" key="11">
    <source>
        <dbReference type="ARBA" id="ARBA00038043"/>
    </source>
</evidence>
<dbReference type="InterPro" id="IPR032675">
    <property type="entry name" value="LRR_dom_sf"/>
</dbReference>
<keyword evidence="9" id="KW-0472">Membrane</keyword>
<evidence type="ECO:0000256" key="10">
    <source>
        <dbReference type="ARBA" id="ARBA00023180"/>
    </source>
</evidence>
<keyword evidence="4" id="KW-0433">Leucine-rich repeat</keyword>
<comment type="similarity">
    <text evidence="11">Belongs to the polygalacturonase-inhibiting protein family.</text>
</comment>
<dbReference type="SUPFAM" id="SSF52058">
    <property type="entry name" value="L domain-like"/>
    <property type="match status" value="1"/>
</dbReference>
<evidence type="ECO:0000313" key="15">
    <source>
        <dbReference type="Proteomes" id="UP001634007"/>
    </source>
</evidence>
<evidence type="ECO:0000256" key="4">
    <source>
        <dbReference type="ARBA" id="ARBA00022614"/>
    </source>
</evidence>
<evidence type="ECO:0000256" key="5">
    <source>
        <dbReference type="ARBA" id="ARBA00022692"/>
    </source>
</evidence>
<protein>
    <recommendedName>
        <fullName evidence="13">Leucine-rich repeat-containing N-terminal plant-type domain-containing protein</fullName>
    </recommendedName>
</protein>
<dbReference type="InterPro" id="IPR051848">
    <property type="entry name" value="PGIP"/>
</dbReference>
<dbReference type="InterPro" id="IPR013210">
    <property type="entry name" value="LRR_N_plant-typ"/>
</dbReference>
<keyword evidence="5" id="KW-0812">Transmembrane</keyword>
<keyword evidence="15" id="KW-1185">Reference proteome</keyword>
<dbReference type="Pfam" id="PF08263">
    <property type="entry name" value="LRRNT_2"/>
    <property type="match status" value="1"/>
</dbReference>
<comment type="subcellular location">
    <subcellularLocation>
        <location evidence="1">Cell envelope</location>
    </subcellularLocation>
    <subcellularLocation>
        <location evidence="2">Membrane</location>
        <topology evidence="2">Single-pass type I membrane protein</topology>
    </subcellularLocation>
</comment>
<evidence type="ECO:0000256" key="6">
    <source>
        <dbReference type="ARBA" id="ARBA00022729"/>
    </source>
</evidence>
<dbReference type="AlphaFoldDB" id="A0ABD3KNP4"/>
<dbReference type="PANTHER" id="PTHR48059">
    <property type="entry name" value="POLYGALACTURONASE INHIBITOR 1"/>
    <property type="match status" value="1"/>
</dbReference>
<dbReference type="Gene3D" id="3.80.10.10">
    <property type="entry name" value="Ribonuclease Inhibitor"/>
    <property type="match status" value="3"/>
</dbReference>
<dbReference type="InterPro" id="IPR001611">
    <property type="entry name" value="Leu-rich_rpt"/>
</dbReference>
<dbReference type="FunFam" id="3.80.10.10:FF:000565">
    <property type="entry name" value="Leucine-rich repeat receptor-like kinase protein FLORAL ORGAN NUMBER1"/>
    <property type="match status" value="1"/>
</dbReference>
<evidence type="ECO:0000256" key="3">
    <source>
        <dbReference type="ARBA" id="ARBA00009592"/>
    </source>
</evidence>
<evidence type="ECO:0000256" key="7">
    <source>
        <dbReference type="ARBA" id="ARBA00022737"/>
    </source>
</evidence>
<name>A0ABD3KNP4_EUCGL</name>
<accession>A0ABD3KNP4</accession>
<dbReference type="PANTHER" id="PTHR48059:SF4">
    <property type="entry name" value="POLYGALACTURONASE INHIBITOR 1-RELATED"/>
    <property type="match status" value="1"/>
</dbReference>
<gene>
    <name evidence="14" type="ORF">ACJRO7_026215</name>
</gene>